<evidence type="ECO:0000313" key="1">
    <source>
        <dbReference type="EMBL" id="KAK3733818.1"/>
    </source>
</evidence>
<dbReference type="AlphaFoldDB" id="A0AAE0Y605"/>
<accession>A0AAE0Y605</accession>
<organism evidence="1 2">
    <name type="scientific">Elysia crispata</name>
    <name type="common">lettuce slug</name>
    <dbReference type="NCBI Taxonomy" id="231223"/>
    <lineage>
        <taxon>Eukaryota</taxon>
        <taxon>Metazoa</taxon>
        <taxon>Spiralia</taxon>
        <taxon>Lophotrochozoa</taxon>
        <taxon>Mollusca</taxon>
        <taxon>Gastropoda</taxon>
        <taxon>Heterobranchia</taxon>
        <taxon>Euthyneura</taxon>
        <taxon>Panpulmonata</taxon>
        <taxon>Sacoglossa</taxon>
        <taxon>Placobranchoidea</taxon>
        <taxon>Plakobranchidae</taxon>
        <taxon>Elysia</taxon>
    </lineage>
</organism>
<gene>
    <name evidence="1" type="ORF">RRG08_014471</name>
</gene>
<keyword evidence="2" id="KW-1185">Reference proteome</keyword>
<evidence type="ECO:0000313" key="2">
    <source>
        <dbReference type="Proteomes" id="UP001283361"/>
    </source>
</evidence>
<protein>
    <submittedName>
        <fullName evidence="1">Uncharacterized protein</fullName>
    </submittedName>
</protein>
<comment type="caution">
    <text evidence="1">The sequence shown here is derived from an EMBL/GenBank/DDBJ whole genome shotgun (WGS) entry which is preliminary data.</text>
</comment>
<dbReference type="EMBL" id="JAWDGP010006879">
    <property type="protein sequence ID" value="KAK3733818.1"/>
    <property type="molecule type" value="Genomic_DNA"/>
</dbReference>
<name>A0AAE0Y605_9GAST</name>
<reference evidence="1" key="1">
    <citation type="journal article" date="2023" name="G3 (Bethesda)">
        <title>A reference genome for the long-term kleptoplast-retaining sea slug Elysia crispata morphotype clarki.</title>
        <authorList>
            <person name="Eastman K.E."/>
            <person name="Pendleton A.L."/>
            <person name="Shaikh M.A."/>
            <person name="Suttiyut T."/>
            <person name="Ogas R."/>
            <person name="Tomko P."/>
            <person name="Gavelis G."/>
            <person name="Widhalm J.R."/>
            <person name="Wisecaver J.H."/>
        </authorList>
    </citation>
    <scope>NUCLEOTIDE SEQUENCE</scope>
    <source>
        <strain evidence="1">ECLA1</strain>
    </source>
</reference>
<proteinExistence type="predicted"/>
<dbReference type="Proteomes" id="UP001283361">
    <property type="component" value="Unassembled WGS sequence"/>
</dbReference>
<sequence length="92" mass="10425">MRGLTKGESSLCKTKIPSDGRKLEVGWNLFFITVLRLLSFARCSRRTYLTLGPTASRTKNTTADFDSTQRCSPRRTYLTLGPTASLDQEYDR</sequence>